<reference evidence="4" key="1">
    <citation type="submission" date="2017-03" db="EMBL/GenBank/DDBJ databases">
        <authorList>
            <person name="Safronova V.I."/>
            <person name="Sazanova A.L."/>
            <person name="Chirak E.R."/>
        </authorList>
    </citation>
    <scope>NUCLEOTIDE SEQUENCE [LARGE SCALE GENOMIC DNA]</scope>
    <source>
        <strain evidence="4">Ach-343</strain>
    </source>
</reference>
<name>A0A2W7CFB4_9HYPH</name>
<keyword evidence="4" id="KW-1185">Reference proteome</keyword>
<dbReference type="Proteomes" id="UP000248616">
    <property type="component" value="Unassembled WGS sequence"/>
</dbReference>
<evidence type="ECO:0000313" key="4">
    <source>
        <dbReference type="Proteomes" id="UP000248616"/>
    </source>
</evidence>
<comment type="caution">
    <text evidence="3">The sequence shown here is derived from an EMBL/GenBank/DDBJ whole genome shotgun (WGS) entry which is preliminary data.</text>
</comment>
<evidence type="ECO:0000259" key="2">
    <source>
        <dbReference type="Pfam" id="PF07238"/>
    </source>
</evidence>
<dbReference type="RefSeq" id="WP_111542470.1">
    <property type="nucleotide sequence ID" value="NZ_JBHLYT010000009.1"/>
</dbReference>
<feature type="compositionally biased region" description="Polar residues" evidence="1">
    <location>
        <begin position="1"/>
        <end position="13"/>
    </location>
</feature>
<dbReference type="Pfam" id="PF07238">
    <property type="entry name" value="PilZ"/>
    <property type="match status" value="1"/>
</dbReference>
<gene>
    <name evidence="3" type="ORF">B5V02_01350</name>
</gene>
<dbReference type="OrthoDB" id="7210926at2"/>
<sequence>MANPVNPIQQDSGEPQRERRPRVLKGGSIITGIQNSEVGCTLRNQHDSGAELKIPLESRVPDRFLLYVPLDGIAYRCEVRWRRNDRVGVQFTGTEPKPKLHYG</sequence>
<protein>
    <submittedName>
        <fullName evidence="3">PilZ domain-containing protein</fullName>
    </submittedName>
</protein>
<evidence type="ECO:0000313" key="3">
    <source>
        <dbReference type="EMBL" id="PZV40228.1"/>
    </source>
</evidence>
<feature type="region of interest" description="Disordered" evidence="1">
    <location>
        <begin position="1"/>
        <end position="24"/>
    </location>
</feature>
<organism evidence="3 4">
    <name type="scientific">Mesorhizobium kowhaii</name>
    <dbReference type="NCBI Taxonomy" id="1300272"/>
    <lineage>
        <taxon>Bacteria</taxon>
        <taxon>Pseudomonadati</taxon>
        <taxon>Pseudomonadota</taxon>
        <taxon>Alphaproteobacteria</taxon>
        <taxon>Hyphomicrobiales</taxon>
        <taxon>Phyllobacteriaceae</taxon>
        <taxon>Mesorhizobium</taxon>
    </lineage>
</organism>
<accession>A0A2W7CFB4</accession>
<feature type="domain" description="PilZ" evidence="2">
    <location>
        <begin position="16"/>
        <end position="96"/>
    </location>
</feature>
<dbReference type="GO" id="GO:0035438">
    <property type="term" value="F:cyclic-di-GMP binding"/>
    <property type="evidence" value="ECO:0007669"/>
    <property type="project" value="InterPro"/>
</dbReference>
<proteinExistence type="predicted"/>
<dbReference type="InterPro" id="IPR009875">
    <property type="entry name" value="PilZ_domain"/>
</dbReference>
<dbReference type="AlphaFoldDB" id="A0A2W7CFB4"/>
<evidence type="ECO:0000256" key="1">
    <source>
        <dbReference type="SAM" id="MobiDB-lite"/>
    </source>
</evidence>
<dbReference type="EMBL" id="MZXV01000010">
    <property type="protein sequence ID" value="PZV40228.1"/>
    <property type="molecule type" value="Genomic_DNA"/>
</dbReference>